<keyword evidence="5" id="KW-0547">Nucleotide-binding</keyword>
<dbReference type="PRINTS" id="PR00344">
    <property type="entry name" value="BCTRLSENSOR"/>
</dbReference>
<evidence type="ECO:0000256" key="2">
    <source>
        <dbReference type="ARBA" id="ARBA00012438"/>
    </source>
</evidence>
<evidence type="ECO:0000256" key="1">
    <source>
        <dbReference type="ARBA" id="ARBA00000085"/>
    </source>
</evidence>
<dbReference type="InterPro" id="IPR036890">
    <property type="entry name" value="HATPase_C_sf"/>
</dbReference>
<comment type="catalytic activity">
    <reaction evidence="1">
        <text>ATP + protein L-histidine = ADP + protein N-phospho-L-histidine.</text>
        <dbReference type="EC" id="2.7.13.3"/>
    </reaction>
</comment>
<keyword evidence="3" id="KW-0597">Phosphoprotein</keyword>
<evidence type="ECO:0000313" key="11">
    <source>
        <dbReference type="Proteomes" id="UP000243547"/>
    </source>
</evidence>
<dbReference type="CDD" id="cd00075">
    <property type="entry name" value="HATPase"/>
    <property type="match status" value="1"/>
</dbReference>
<protein>
    <recommendedName>
        <fullName evidence="2">histidine kinase</fullName>
        <ecNumber evidence="2">2.7.13.3</ecNumber>
    </recommendedName>
</protein>
<evidence type="ECO:0000259" key="9">
    <source>
        <dbReference type="PROSITE" id="PS50109"/>
    </source>
</evidence>
<sequence>MEDLSQIILDLAQNSLGANAKKIEIYIEISYLNDLLKVMIKDDGHGMDEETVEKCTSPFYTTRKTRSVGLGLSLTKMLCEQSDGYFKISSKKGQGTTLDFAFKISHWDRPPVGKLEDTYLALIILNPQCEIILSLISDLNTNVNAFVINSKEIKENIGDGNFSDPWVVNWLKEYLQENIYHHIKEELK</sequence>
<accession>A0A1M6NLV1</accession>
<keyword evidence="6 10" id="KW-0418">Kinase</keyword>
<feature type="domain" description="Histidine kinase" evidence="9">
    <location>
        <begin position="1"/>
        <end position="106"/>
    </location>
</feature>
<evidence type="ECO:0000256" key="7">
    <source>
        <dbReference type="ARBA" id="ARBA00022840"/>
    </source>
</evidence>
<dbReference type="PANTHER" id="PTHR43065:SF10">
    <property type="entry name" value="PEROXIDE STRESS-ACTIVATED HISTIDINE KINASE MAK3"/>
    <property type="match status" value="1"/>
</dbReference>
<dbReference type="STRING" id="1120989.SAMN02745227_01175"/>
<dbReference type="SMART" id="SM00387">
    <property type="entry name" value="HATPase_c"/>
    <property type="match status" value="1"/>
</dbReference>
<dbReference type="SUPFAM" id="SSF55874">
    <property type="entry name" value="ATPase domain of HSP90 chaperone/DNA topoisomerase II/histidine kinase"/>
    <property type="match status" value="1"/>
</dbReference>
<evidence type="ECO:0000256" key="6">
    <source>
        <dbReference type="ARBA" id="ARBA00022777"/>
    </source>
</evidence>
<reference evidence="11" key="1">
    <citation type="submission" date="2016-11" db="EMBL/GenBank/DDBJ databases">
        <authorList>
            <person name="Varghese N."/>
            <person name="Submissions S."/>
        </authorList>
    </citation>
    <scope>NUCLEOTIDE SEQUENCE [LARGE SCALE GENOMIC DNA]</scope>
    <source>
        <strain evidence="11">DSM 14826</strain>
    </source>
</reference>
<dbReference type="Proteomes" id="UP000243547">
    <property type="component" value="Unassembled WGS sequence"/>
</dbReference>
<dbReference type="AlphaFoldDB" id="A0A1M6NLV1"/>
<proteinExistence type="predicted"/>
<dbReference type="GO" id="GO:0005524">
    <property type="term" value="F:ATP binding"/>
    <property type="evidence" value="ECO:0007669"/>
    <property type="project" value="UniProtKB-KW"/>
</dbReference>
<dbReference type="InterPro" id="IPR003594">
    <property type="entry name" value="HATPase_dom"/>
</dbReference>
<keyword evidence="8" id="KW-0902">Two-component regulatory system</keyword>
<evidence type="ECO:0000256" key="8">
    <source>
        <dbReference type="ARBA" id="ARBA00023012"/>
    </source>
</evidence>
<dbReference type="PROSITE" id="PS50109">
    <property type="entry name" value="HIS_KIN"/>
    <property type="match status" value="1"/>
</dbReference>
<dbReference type="Pfam" id="PF02518">
    <property type="entry name" value="HATPase_c"/>
    <property type="match status" value="1"/>
</dbReference>
<dbReference type="InterPro" id="IPR005467">
    <property type="entry name" value="His_kinase_dom"/>
</dbReference>
<evidence type="ECO:0000256" key="4">
    <source>
        <dbReference type="ARBA" id="ARBA00022679"/>
    </source>
</evidence>
<gene>
    <name evidence="10" type="ORF">SAMN02745227_01175</name>
</gene>
<dbReference type="RefSeq" id="WP_072907089.1">
    <property type="nucleotide sequence ID" value="NZ_FRAI01000010.1"/>
</dbReference>
<dbReference type="EC" id="2.7.13.3" evidence="2"/>
<evidence type="ECO:0000256" key="5">
    <source>
        <dbReference type="ARBA" id="ARBA00022741"/>
    </source>
</evidence>
<dbReference type="Gene3D" id="3.30.565.10">
    <property type="entry name" value="Histidine kinase-like ATPase, C-terminal domain"/>
    <property type="match status" value="1"/>
</dbReference>
<organism evidence="10 11">
    <name type="scientific">Anaerobranca californiensis DSM 14826</name>
    <dbReference type="NCBI Taxonomy" id="1120989"/>
    <lineage>
        <taxon>Bacteria</taxon>
        <taxon>Bacillati</taxon>
        <taxon>Bacillota</taxon>
        <taxon>Clostridia</taxon>
        <taxon>Eubacteriales</taxon>
        <taxon>Proteinivoracaceae</taxon>
        <taxon>Anaerobranca</taxon>
    </lineage>
</organism>
<keyword evidence="7" id="KW-0067">ATP-binding</keyword>
<dbReference type="PANTHER" id="PTHR43065">
    <property type="entry name" value="SENSOR HISTIDINE KINASE"/>
    <property type="match status" value="1"/>
</dbReference>
<dbReference type="GO" id="GO:0004673">
    <property type="term" value="F:protein histidine kinase activity"/>
    <property type="evidence" value="ECO:0007669"/>
    <property type="project" value="UniProtKB-EC"/>
</dbReference>
<dbReference type="OrthoDB" id="9797586at2"/>
<evidence type="ECO:0000256" key="3">
    <source>
        <dbReference type="ARBA" id="ARBA00022553"/>
    </source>
</evidence>
<name>A0A1M6NLV1_9FIRM</name>
<dbReference type="GO" id="GO:0000160">
    <property type="term" value="P:phosphorelay signal transduction system"/>
    <property type="evidence" value="ECO:0007669"/>
    <property type="project" value="UniProtKB-KW"/>
</dbReference>
<keyword evidence="11" id="KW-1185">Reference proteome</keyword>
<evidence type="ECO:0000313" key="10">
    <source>
        <dbReference type="EMBL" id="SHJ96645.1"/>
    </source>
</evidence>
<keyword evidence="4" id="KW-0808">Transferase</keyword>
<dbReference type="InterPro" id="IPR004358">
    <property type="entry name" value="Sig_transdc_His_kin-like_C"/>
</dbReference>
<dbReference type="EMBL" id="FRAI01000010">
    <property type="protein sequence ID" value="SHJ96645.1"/>
    <property type="molecule type" value="Genomic_DNA"/>
</dbReference>